<dbReference type="InterPro" id="IPR016821">
    <property type="entry name" value="G0S2"/>
</dbReference>
<dbReference type="OMA" id="TISHRSM"/>
<dbReference type="GeneID" id="115043694"/>
<reference evidence="3" key="1">
    <citation type="submission" date="2021-04" db="EMBL/GenBank/DDBJ databases">
        <authorList>
            <consortium name="Wellcome Sanger Institute Data Sharing"/>
        </authorList>
    </citation>
    <scope>NUCLEOTIDE SEQUENCE [LARGE SCALE GENOMIC DNA]</scope>
</reference>
<dbReference type="InParanoid" id="A0A665TPB6"/>
<keyword evidence="2" id="KW-1133">Transmembrane helix</keyword>
<accession>A0A665TPB6</accession>
<protein>
    <submittedName>
        <fullName evidence="3">G0/G1 switch protein 2-like</fullName>
    </submittedName>
</protein>
<dbReference type="RefSeq" id="XP_029358212.1">
    <property type="nucleotide sequence ID" value="XM_029502352.1"/>
</dbReference>
<dbReference type="OrthoDB" id="9373743at2759"/>
<feature type="compositionally biased region" description="Polar residues" evidence="1">
    <location>
        <begin position="123"/>
        <end position="143"/>
    </location>
</feature>
<dbReference type="PANTHER" id="PTHR15570">
    <property type="entry name" value="G0/G1 SWITCH PROTEIN 2"/>
    <property type="match status" value="1"/>
</dbReference>
<dbReference type="Ensembl" id="ENSENLT00000005079.1">
    <property type="protein sequence ID" value="ENSENLP00000004821.1"/>
    <property type="gene ID" value="ENSENLG00000002394.1"/>
</dbReference>
<feature type="compositionally biased region" description="Acidic residues" evidence="1">
    <location>
        <begin position="111"/>
        <end position="120"/>
    </location>
</feature>
<evidence type="ECO:0000256" key="1">
    <source>
        <dbReference type="SAM" id="MobiDB-lite"/>
    </source>
</evidence>
<evidence type="ECO:0000313" key="3">
    <source>
        <dbReference type="Ensembl" id="ENSENLP00000004821.1"/>
    </source>
</evidence>
<dbReference type="PANTHER" id="PTHR15570:SF2">
    <property type="entry name" value="G0_G1 SWITCH PROTEIN 2"/>
    <property type="match status" value="1"/>
</dbReference>
<feature type="transmembrane region" description="Helical" evidence="2">
    <location>
        <begin position="52"/>
        <end position="73"/>
    </location>
</feature>
<reference evidence="3" key="2">
    <citation type="submission" date="2025-08" db="UniProtKB">
        <authorList>
            <consortium name="Ensembl"/>
        </authorList>
    </citation>
    <scope>IDENTIFICATION</scope>
</reference>
<organism evidence="3 4">
    <name type="scientific">Echeneis naucrates</name>
    <name type="common">Live sharksucker</name>
    <dbReference type="NCBI Taxonomy" id="173247"/>
    <lineage>
        <taxon>Eukaryota</taxon>
        <taxon>Metazoa</taxon>
        <taxon>Chordata</taxon>
        <taxon>Craniata</taxon>
        <taxon>Vertebrata</taxon>
        <taxon>Euteleostomi</taxon>
        <taxon>Actinopterygii</taxon>
        <taxon>Neopterygii</taxon>
        <taxon>Teleostei</taxon>
        <taxon>Neoteleostei</taxon>
        <taxon>Acanthomorphata</taxon>
        <taxon>Carangaria</taxon>
        <taxon>Carangiformes</taxon>
        <taxon>Echeneidae</taxon>
        <taxon>Echeneis</taxon>
    </lineage>
</organism>
<keyword evidence="2" id="KW-0812">Transmembrane</keyword>
<proteinExistence type="predicted"/>
<reference evidence="3" key="3">
    <citation type="submission" date="2025-09" db="UniProtKB">
        <authorList>
            <consortium name="Ensembl"/>
        </authorList>
    </citation>
    <scope>IDENTIFICATION</scope>
</reference>
<feature type="region of interest" description="Disordered" evidence="1">
    <location>
        <begin position="103"/>
        <end position="151"/>
    </location>
</feature>
<name>A0A665TPB6_ECHNA</name>
<keyword evidence="2" id="KW-0472">Membrane</keyword>
<sequence length="151" mass="16905">MSLEKTANGTTASHYFCFPKVQLPEAELVEMENMQELIPFAKEMLNQRPTRGLLKIYLVGSVFAVLGTIIGVVETLCHPFSSGEPLDAEMLLMLAREQRTVEVDTQSNVGDQEEEEEEEQAHENVTMTQSVTLSKTHTISHRSMANRLHAS</sequence>
<dbReference type="Proteomes" id="UP000472264">
    <property type="component" value="Chromosome 5"/>
</dbReference>
<dbReference type="AlphaFoldDB" id="A0A665TPB6"/>
<evidence type="ECO:0000256" key="2">
    <source>
        <dbReference type="SAM" id="Phobius"/>
    </source>
</evidence>
<keyword evidence="4" id="KW-1185">Reference proteome</keyword>
<evidence type="ECO:0000313" key="4">
    <source>
        <dbReference type="Proteomes" id="UP000472264"/>
    </source>
</evidence>
<gene>
    <name evidence="3" type="primary">LOC115043694</name>
</gene>
<dbReference type="Pfam" id="PF15103">
    <property type="entry name" value="G0-G1_switch_2"/>
    <property type="match status" value="1"/>
</dbReference>